<feature type="non-terminal residue" evidence="1">
    <location>
        <position position="1"/>
    </location>
</feature>
<evidence type="ECO:0000313" key="2">
    <source>
        <dbReference type="Proteomes" id="UP000749559"/>
    </source>
</evidence>
<evidence type="ECO:0000313" key="1">
    <source>
        <dbReference type="EMBL" id="CAH1800301.1"/>
    </source>
</evidence>
<sequence>LHSEEAMAEAKKPRKRTSKFNIEIQGEDELKQKTLKKLNLVKEKMKTGVRTTNAVAIDTLLDFWIFNNVQHDERERQTVNDILVIQEHTPVEKNETSDPMFLTTKSSIQKFVDSVSAHNVFCNMALLWNDHSLHDHAALVNMKCEADHHIRWKSSPTLPNGHSLVNFPMFHGYITSGMLTSQYDHLHTTADFGHISKEFTDAYAQKVKSCMTDSCQASIVEESTHLEPEKLDEGISIMTDARHGWRKNANDCDVVCIGLSSIVKFPK</sequence>
<keyword evidence="2" id="KW-1185">Reference proteome</keyword>
<organism evidence="1 2">
    <name type="scientific">Owenia fusiformis</name>
    <name type="common">Polychaete worm</name>
    <dbReference type="NCBI Taxonomy" id="6347"/>
    <lineage>
        <taxon>Eukaryota</taxon>
        <taxon>Metazoa</taxon>
        <taxon>Spiralia</taxon>
        <taxon>Lophotrochozoa</taxon>
        <taxon>Annelida</taxon>
        <taxon>Polychaeta</taxon>
        <taxon>Sedentaria</taxon>
        <taxon>Canalipalpata</taxon>
        <taxon>Sabellida</taxon>
        <taxon>Oweniida</taxon>
        <taxon>Oweniidae</taxon>
        <taxon>Owenia</taxon>
    </lineage>
</organism>
<comment type="caution">
    <text evidence="1">The sequence shown here is derived from an EMBL/GenBank/DDBJ whole genome shotgun (WGS) entry which is preliminary data.</text>
</comment>
<dbReference type="Proteomes" id="UP000749559">
    <property type="component" value="Unassembled WGS sequence"/>
</dbReference>
<dbReference type="OrthoDB" id="5956574at2759"/>
<proteinExistence type="predicted"/>
<dbReference type="AlphaFoldDB" id="A0A8J1TAK8"/>
<protein>
    <submittedName>
        <fullName evidence="1">Uncharacterized protein</fullName>
    </submittedName>
</protein>
<gene>
    <name evidence="1" type="ORF">OFUS_LOCUS24207</name>
</gene>
<name>A0A8J1TAK8_OWEFU</name>
<accession>A0A8J1TAK8</accession>
<feature type="non-terminal residue" evidence="1">
    <location>
        <position position="267"/>
    </location>
</feature>
<reference evidence="1" key="1">
    <citation type="submission" date="2022-03" db="EMBL/GenBank/DDBJ databases">
        <authorList>
            <person name="Martin C."/>
        </authorList>
    </citation>
    <scope>NUCLEOTIDE SEQUENCE</scope>
</reference>
<dbReference type="EMBL" id="CAIIXF020000011">
    <property type="protein sequence ID" value="CAH1800301.1"/>
    <property type="molecule type" value="Genomic_DNA"/>
</dbReference>